<dbReference type="KEGG" id="nai:NECAME_13792"/>
<protein>
    <submittedName>
        <fullName evidence="1">Uncharacterized protein</fullName>
    </submittedName>
</protein>
<organism evidence="1 2">
    <name type="scientific">Necator americanus</name>
    <name type="common">Human hookworm</name>
    <dbReference type="NCBI Taxonomy" id="51031"/>
    <lineage>
        <taxon>Eukaryota</taxon>
        <taxon>Metazoa</taxon>
        <taxon>Ecdysozoa</taxon>
        <taxon>Nematoda</taxon>
        <taxon>Chromadorea</taxon>
        <taxon>Rhabditida</taxon>
        <taxon>Rhabditina</taxon>
        <taxon>Rhabditomorpha</taxon>
        <taxon>Strongyloidea</taxon>
        <taxon>Ancylostomatidae</taxon>
        <taxon>Bunostominae</taxon>
        <taxon>Necator</taxon>
    </lineage>
</organism>
<dbReference type="AlphaFoldDB" id="W2SSP4"/>
<proteinExistence type="predicted"/>
<sequence length="61" mass="7194">MKKCKNVLPFPWTSKYHENLKKLTDPMKFLQTKRDTFCTKTMEKSVPPKVLVNLLAKNPRT</sequence>
<evidence type="ECO:0000313" key="2">
    <source>
        <dbReference type="Proteomes" id="UP000053676"/>
    </source>
</evidence>
<dbReference type="Proteomes" id="UP000053676">
    <property type="component" value="Unassembled WGS sequence"/>
</dbReference>
<dbReference type="EMBL" id="KI663490">
    <property type="protein sequence ID" value="ETN72655.1"/>
    <property type="molecule type" value="Genomic_DNA"/>
</dbReference>
<reference evidence="2" key="1">
    <citation type="journal article" date="2014" name="Nat. Genet.">
        <title>Genome of the human hookworm Necator americanus.</title>
        <authorList>
            <person name="Tang Y.T."/>
            <person name="Gao X."/>
            <person name="Rosa B.A."/>
            <person name="Abubucker S."/>
            <person name="Hallsworth-Pepin K."/>
            <person name="Martin J."/>
            <person name="Tyagi R."/>
            <person name="Heizer E."/>
            <person name="Zhang X."/>
            <person name="Bhonagiri-Palsikar V."/>
            <person name="Minx P."/>
            <person name="Warren W.C."/>
            <person name="Wang Q."/>
            <person name="Zhan B."/>
            <person name="Hotez P.J."/>
            <person name="Sternberg P.W."/>
            <person name="Dougall A."/>
            <person name="Gaze S.T."/>
            <person name="Mulvenna J."/>
            <person name="Sotillo J."/>
            <person name="Ranganathan S."/>
            <person name="Rabelo E.M."/>
            <person name="Wilson R.K."/>
            <person name="Felgner P.L."/>
            <person name="Bethony J."/>
            <person name="Hawdon J.M."/>
            <person name="Gasser R.B."/>
            <person name="Loukas A."/>
            <person name="Mitreva M."/>
        </authorList>
    </citation>
    <scope>NUCLEOTIDE SEQUENCE [LARGE SCALE GENOMIC DNA]</scope>
</reference>
<accession>W2SSP4</accession>
<name>W2SSP4_NECAM</name>
<keyword evidence="2" id="KW-1185">Reference proteome</keyword>
<gene>
    <name evidence="1" type="ORF">NECAME_13792</name>
</gene>
<evidence type="ECO:0000313" key="1">
    <source>
        <dbReference type="EMBL" id="ETN72655.1"/>
    </source>
</evidence>